<dbReference type="PANTHER" id="PTHR33744:SF15">
    <property type="entry name" value="CARBOHYDRATE DIACID REGULATOR"/>
    <property type="match status" value="1"/>
</dbReference>
<comment type="caution">
    <text evidence="3">The sequence shown here is derived from an EMBL/GenBank/DDBJ whole genome shotgun (WGS) entry which is preliminary data.</text>
</comment>
<dbReference type="InterPro" id="IPR012914">
    <property type="entry name" value="PucR_dom"/>
</dbReference>
<sequence length="534" mass="60365">MHMTVEQALSVYPLTEARLVAGDAGKNRIVKAVNVMDAPDITDWIKEGEMVFTTAYLFKDRPGEAAELVRKLDRRGSSGLGVKLGRFWSAIPEEMIAAADDLGFPLIELPYPFTFSDQMNALFREELRRSTVELQTVLDKQVRLMRFALQSGHIRQLFESVMEVIGCPIAVIGSRGQVVFNGTGHADSGLVELWPWKPLAQRVRTAAGQAFRVPLMKQAQCTGFVLFYYKSPVLSPVEENLYLQAAELIGFHKDFKIEDYVEWTVRRDIGLLIKRHLKHGLTLEKLEECLDRWEIDLLGRPYRCVLTDIPGPSIASMRAERLQQLKREMQHYAGLEPFGGVHVVLEEGLLSVYRDDPEDPDGPLETALADCLAAWPSGQGKPRACCSTRKQHAGDLRAAFAECLEAQRTSDAWAIAASVVNYETIDLAILFEQVDANRMRAFCRRLLGGLQSKDADYTAEMLRTLETYLECDGQLGETARRLYIHRNTAAYRIEKLSEMLDIDFKKTDDLLRLKLAFLFRRRLGSGDARTAMER</sequence>
<protein>
    <submittedName>
        <fullName evidence="3">Transcriptional regulator, PucR family</fullName>
    </submittedName>
</protein>
<dbReference type="Gene3D" id="1.10.10.2840">
    <property type="entry name" value="PucR C-terminal helix-turn-helix domain"/>
    <property type="match status" value="1"/>
</dbReference>
<proteinExistence type="predicted"/>
<evidence type="ECO:0000259" key="2">
    <source>
        <dbReference type="Pfam" id="PF13556"/>
    </source>
</evidence>
<dbReference type="Pfam" id="PF13556">
    <property type="entry name" value="HTH_30"/>
    <property type="match status" value="1"/>
</dbReference>
<feature type="domain" description="Purine catabolism PurC-like" evidence="1">
    <location>
        <begin position="14"/>
        <end position="123"/>
    </location>
</feature>
<feature type="domain" description="PucR C-terminal helix-turn-helix" evidence="2">
    <location>
        <begin position="462"/>
        <end position="518"/>
    </location>
</feature>
<accession>A0ABM8V3A7</accession>
<evidence type="ECO:0000313" key="3">
    <source>
        <dbReference type="EMBL" id="CAG5084852.1"/>
    </source>
</evidence>
<dbReference type="PANTHER" id="PTHR33744">
    <property type="entry name" value="CARBOHYDRATE DIACID REGULATOR"/>
    <property type="match status" value="1"/>
</dbReference>
<organism evidence="3 4">
    <name type="scientific">Thermobacillus xylanilyticus</name>
    <dbReference type="NCBI Taxonomy" id="76633"/>
    <lineage>
        <taxon>Bacteria</taxon>
        <taxon>Bacillati</taxon>
        <taxon>Bacillota</taxon>
        <taxon>Bacilli</taxon>
        <taxon>Bacillales</taxon>
        <taxon>Paenibacillaceae</taxon>
        <taxon>Thermobacillus</taxon>
    </lineage>
</organism>
<dbReference type="InterPro" id="IPR025736">
    <property type="entry name" value="PucR_C-HTH_dom"/>
</dbReference>
<dbReference type="RefSeq" id="WP_213484189.1">
    <property type="nucleotide sequence ID" value="NZ_CAJRAY010000038.1"/>
</dbReference>
<dbReference type="EMBL" id="CAJRAY010000038">
    <property type="protein sequence ID" value="CAG5084852.1"/>
    <property type="molecule type" value="Genomic_DNA"/>
</dbReference>
<evidence type="ECO:0000259" key="1">
    <source>
        <dbReference type="Pfam" id="PF07905"/>
    </source>
</evidence>
<dbReference type="InterPro" id="IPR051448">
    <property type="entry name" value="CdaR-like_regulators"/>
</dbReference>
<keyword evidence="4" id="KW-1185">Reference proteome</keyword>
<dbReference type="Proteomes" id="UP000681526">
    <property type="component" value="Unassembled WGS sequence"/>
</dbReference>
<evidence type="ECO:0000313" key="4">
    <source>
        <dbReference type="Proteomes" id="UP000681526"/>
    </source>
</evidence>
<dbReference type="InterPro" id="IPR042070">
    <property type="entry name" value="PucR_C-HTH_sf"/>
</dbReference>
<dbReference type="Pfam" id="PF07905">
    <property type="entry name" value="PucR"/>
    <property type="match status" value="1"/>
</dbReference>
<reference evidence="3 4" key="1">
    <citation type="submission" date="2021-04" db="EMBL/GenBank/DDBJ databases">
        <authorList>
            <person name="Rakotoarivonina H."/>
        </authorList>
    </citation>
    <scope>NUCLEOTIDE SEQUENCE [LARGE SCALE GENOMIC DNA]</scope>
    <source>
        <strain evidence="3 4">XE</strain>
    </source>
</reference>
<gene>
    <name evidence="3" type="primary">txxe 1120-pucR</name>
    <name evidence="3" type="ORF">TXXE_08240</name>
</gene>
<name>A0ABM8V3A7_THEXY</name>